<dbReference type="GO" id="GO:0043842">
    <property type="term" value="F:Kdo transferase activity"/>
    <property type="evidence" value="ECO:0007669"/>
    <property type="project" value="UniProtKB-EC"/>
</dbReference>
<reference evidence="10 11" key="1">
    <citation type="submission" date="2018-06" db="EMBL/GenBank/DDBJ databases">
        <authorList>
            <consortium name="Pathogen Informatics"/>
            <person name="Doyle S."/>
        </authorList>
    </citation>
    <scope>NUCLEOTIDE SEQUENCE [LARGE SCALE GENOMIC DNA]</scope>
    <source>
        <strain evidence="10 11">NCTC11679</strain>
    </source>
</reference>
<keyword evidence="8" id="KW-0448">Lipopolysaccharide biosynthesis</keyword>
<dbReference type="GO" id="GO:0005886">
    <property type="term" value="C:plasma membrane"/>
    <property type="evidence" value="ECO:0007669"/>
    <property type="project" value="UniProtKB-SubCell"/>
</dbReference>
<dbReference type="GO" id="GO:0009244">
    <property type="term" value="P:lipopolysaccharide core region biosynthetic process"/>
    <property type="evidence" value="ECO:0007669"/>
    <property type="project" value="UniProtKB-UniRule"/>
</dbReference>
<dbReference type="Proteomes" id="UP000255239">
    <property type="component" value="Unassembled WGS sequence"/>
</dbReference>
<evidence type="ECO:0000256" key="8">
    <source>
        <dbReference type="RuleBase" id="RU365103"/>
    </source>
</evidence>
<comment type="catalytic activity">
    <reaction evidence="6 8">
        <text>lipid IVA (E. coli) + CMP-3-deoxy-beta-D-manno-octulosonate = alpha-Kdo-(2-&gt;6)-lipid IVA (E. coli) + CMP + H(+)</text>
        <dbReference type="Rhea" id="RHEA:28066"/>
        <dbReference type="ChEBI" id="CHEBI:15378"/>
        <dbReference type="ChEBI" id="CHEBI:58603"/>
        <dbReference type="ChEBI" id="CHEBI:60364"/>
        <dbReference type="ChEBI" id="CHEBI:60377"/>
        <dbReference type="ChEBI" id="CHEBI:85987"/>
        <dbReference type="EC" id="2.4.99.12"/>
    </reaction>
</comment>
<keyword evidence="10" id="KW-0328">Glycosyltransferase</keyword>
<evidence type="ECO:0000256" key="1">
    <source>
        <dbReference type="ARBA" id="ARBA00004713"/>
    </source>
</evidence>
<dbReference type="InterPro" id="IPR038107">
    <property type="entry name" value="Glycos_transf_N_sf"/>
</dbReference>
<evidence type="ECO:0000256" key="6">
    <source>
        <dbReference type="ARBA" id="ARBA00049183"/>
    </source>
</evidence>
<evidence type="ECO:0000256" key="2">
    <source>
        <dbReference type="ARBA" id="ARBA00012621"/>
    </source>
</evidence>
<dbReference type="Pfam" id="PF04413">
    <property type="entry name" value="Glycos_transf_N"/>
    <property type="match status" value="1"/>
</dbReference>
<proteinExistence type="inferred from homology"/>
<keyword evidence="8" id="KW-1003">Cell membrane</keyword>
<dbReference type="Gene3D" id="3.40.50.11720">
    <property type="entry name" value="3-Deoxy-D-manno-octulosonic-acid transferase, N-terminal domain"/>
    <property type="match status" value="1"/>
</dbReference>
<dbReference type="AlphaFoldDB" id="A0A378AL29"/>
<evidence type="ECO:0000256" key="3">
    <source>
        <dbReference type="ARBA" id="ARBA00019077"/>
    </source>
</evidence>
<dbReference type="UniPathway" id="UPA00958"/>
<feature type="domain" description="3-deoxy-D-manno-octulosonic-acid transferase N-terminal" evidence="9">
    <location>
        <begin position="32"/>
        <end position="92"/>
    </location>
</feature>
<comment type="similarity">
    <text evidence="8">Belongs to the glycosyltransferase group 1 family.</text>
</comment>
<keyword evidence="8" id="KW-0472">Membrane</keyword>
<evidence type="ECO:0000256" key="5">
    <source>
        <dbReference type="ARBA" id="ARBA00031445"/>
    </source>
</evidence>
<dbReference type="PANTHER" id="PTHR42755">
    <property type="entry name" value="3-DEOXY-MANNO-OCTULOSONATE CYTIDYLYLTRANSFERASE"/>
    <property type="match status" value="1"/>
</dbReference>
<evidence type="ECO:0000313" key="10">
    <source>
        <dbReference type="EMBL" id="STV12966.1"/>
    </source>
</evidence>
<accession>A0A378AL29</accession>
<comment type="function">
    <text evidence="8">Involved in lipopolysaccharide (LPS) biosynthesis. Catalyzes the transfer of 3-deoxy-D-manno-octulosonate (Kdo) residue(s) from CMP-Kdo to lipid IV(A), the tetraacyldisaccharide-1,4'-bisphosphate precursor of lipid A.</text>
</comment>
<dbReference type="EC" id="2.4.99.12" evidence="2 8"/>
<protein>
    <recommendedName>
        <fullName evidence="3 8">3-deoxy-D-manno-octulosonic acid transferase</fullName>
        <shortName evidence="8">Kdo transferase</shortName>
        <ecNumber evidence="2 8">2.4.99.12</ecNumber>
    </recommendedName>
    <alternativeName>
        <fullName evidence="5 8">Lipid IV(A) 3-deoxy-D-manno-octulosonic acid transferase</fullName>
    </alternativeName>
</protein>
<dbReference type="GO" id="GO:0009245">
    <property type="term" value="P:lipid A biosynthetic process"/>
    <property type="evidence" value="ECO:0007669"/>
    <property type="project" value="TreeGrafter"/>
</dbReference>
<evidence type="ECO:0000256" key="4">
    <source>
        <dbReference type="ARBA" id="ARBA00022679"/>
    </source>
</evidence>
<feature type="active site" description="Proton acceptor" evidence="7">
    <location>
        <position position="59"/>
    </location>
</feature>
<evidence type="ECO:0000313" key="11">
    <source>
        <dbReference type="Proteomes" id="UP000255239"/>
    </source>
</evidence>
<organism evidence="10 11">
    <name type="scientific">Klebsiella pneumoniae</name>
    <dbReference type="NCBI Taxonomy" id="573"/>
    <lineage>
        <taxon>Bacteria</taxon>
        <taxon>Pseudomonadati</taxon>
        <taxon>Pseudomonadota</taxon>
        <taxon>Gammaproteobacteria</taxon>
        <taxon>Enterobacterales</taxon>
        <taxon>Enterobacteriaceae</taxon>
        <taxon>Klebsiella/Raoultella group</taxon>
        <taxon>Klebsiella</taxon>
        <taxon>Klebsiella pneumoniae complex</taxon>
    </lineage>
</organism>
<comment type="subcellular location">
    <subcellularLocation>
        <location evidence="8">Cell membrane</location>
    </subcellularLocation>
</comment>
<dbReference type="PANTHER" id="PTHR42755:SF1">
    <property type="entry name" value="3-DEOXY-D-MANNO-OCTULOSONIC ACID TRANSFERASE, MITOCHONDRIAL-RELATED"/>
    <property type="match status" value="1"/>
</dbReference>
<gene>
    <name evidence="10" type="primary">waaA_2</name>
    <name evidence="10" type="ORF">NCTC11679_00155</name>
</gene>
<evidence type="ECO:0000259" key="9">
    <source>
        <dbReference type="Pfam" id="PF04413"/>
    </source>
</evidence>
<name>A0A378AL29_KLEPN</name>
<dbReference type="InterPro" id="IPR039901">
    <property type="entry name" value="Kdotransferase"/>
</dbReference>
<keyword evidence="4 8" id="KW-0808">Transferase</keyword>
<comment type="pathway">
    <text evidence="1 8">Bacterial outer membrane biogenesis; LPS core biosynthesis.</text>
</comment>
<dbReference type="InterPro" id="IPR007507">
    <property type="entry name" value="Glycos_transf_N"/>
</dbReference>
<dbReference type="EMBL" id="UGMG01000001">
    <property type="protein sequence ID" value="STV12966.1"/>
    <property type="molecule type" value="Genomic_DNA"/>
</dbReference>
<evidence type="ECO:0000256" key="7">
    <source>
        <dbReference type="PIRSR" id="PIRSR639901-1"/>
    </source>
</evidence>
<sequence length="125" mass="14433">MELLYTTLLYLIQPLVWLRLLLRSRKAPAYRKRWAERYGFCQNKVEPDGILLHSVSVGETLAAIPLVRALRHRYPSLPITVTTMTPTGSERGHVGVWQRCSSRLSALRSARRHEPLPEPPFSRSW</sequence>